<dbReference type="Proteomes" id="UP000494206">
    <property type="component" value="Unassembled WGS sequence"/>
</dbReference>
<dbReference type="OrthoDB" id="25002at2759"/>
<comment type="caution">
    <text evidence="9">The sequence shown here is derived from an EMBL/GenBank/DDBJ whole genome shotgun (WGS) entry which is preliminary data.</text>
</comment>
<feature type="compositionally biased region" description="Basic and acidic residues" evidence="7">
    <location>
        <begin position="399"/>
        <end position="415"/>
    </location>
</feature>
<evidence type="ECO:0000256" key="3">
    <source>
        <dbReference type="ARBA" id="ARBA00023127"/>
    </source>
</evidence>
<dbReference type="Pfam" id="PF00134">
    <property type="entry name" value="Cyclin_N"/>
    <property type="match status" value="1"/>
</dbReference>
<dbReference type="PANTHER" id="PTHR10026">
    <property type="entry name" value="CYCLIN"/>
    <property type="match status" value="1"/>
</dbReference>
<evidence type="ECO:0000256" key="6">
    <source>
        <dbReference type="RuleBase" id="RU000383"/>
    </source>
</evidence>
<reference evidence="9 10" key="1">
    <citation type="submission" date="2020-04" db="EMBL/GenBank/DDBJ databases">
        <authorList>
            <person name="Laetsch R D."/>
            <person name="Stevens L."/>
            <person name="Kumar S."/>
            <person name="Blaxter L. M."/>
        </authorList>
    </citation>
    <scope>NUCLEOTIDE SEQUENCE [LARGE SCALE GENOMIC DNA]</scope>
</reference>
<dbReference type="InterPro" id="IPR006671">
    <property type="entry name" value="Cyclin_N"/>
</dbReference>
<feature type="compositionally biased region" description="Polar residues" evidence="7">
    <location>
        <begin position="1"/>
        <end position="14"/>
    </location>
</feature>
<dbReference type="InterPro" id="IPR043198">
    <property type="entry name" value="Cyclin/Ssn8"/>
</dbReference>
<dbReference type="EMBL" id="CADEPM010000003">
    <property type="protein sequence ID" value="CAB3401265.1"/>
    <property type="molecule type" value="Genomic_DNA"/>
</dbReference>
<comment type="similarity">
    <text evidence="1">Belongs to the cyclin family. Cyclin C subfamily.</text>
</comment>
<evidence type="ECO:0000256" key="5">
    <source>
        <dbReference type="ARBA" id="ARBA00056850"/>
    </source>
</evidence>
<feature type="region of interest" description="Disordered" evidence="7">
    <location>
        <begin position="289"/>
        <end position="454"/>
    </location>
</feature>
<name>A0A8S1EGE0_9PELO</name>
<evidence type="ECO:0000313" key="9">
    <source>
        <dbReference type="EMBL" id="CAB3401265.1"/>
    </source>
</evidence>
<organism evidence="9 10">
    <name type="scientific">Caenorhabditis bovis</name>
    <dbReference type="NCBI Taxonomy" id="2654633"/>
    <lineage>
        <taxon>Eukaryota</taxon>
        <taxon>Metazoa</taxon>
        <taxon>Ecdysozoa</taxon>
        <taxon>Nematoda</taxon>
        <taxon>Chromadorea</taxon>
        <taxon>Rhabditida</taxon>
        <taxon>Rhabditina</taxon>
        <taxon>Rhabditomorpha</taxon>
        <taxon>Rhabditoidea</taxon>
        <taxon>Rhabditidae</taxon>
        <taxon>Peloderinae</taxon>
        <taxon>Caenorhabditis</taxon>
    </lineage>
</organism>
<dbReference type="InterPro" id="IPR036915">
    <property type="entry name" value="Cyclin-like_sf"/>
</dbReference>
<dbReference type="SMART" id="SM00385">
    <property type="entry name" value="CYCLIN"/>
    <property type="match status" value="2"/>
</dbReference>
<evidence type="ECO:0000256" key="2">
    <source>
        <dbReference type="ARBA" id="ARBA00023015"/>
    </source>
</evidence>
<dbReference type="FunFam" id="1.10.472.10:FF:000181">
    <property type="entry name" value="Protein CBR-CIT-1.1"/>
    <property type="match status" value="1"/>
</dbReference>
<evidence type="ECO:0000313" key="10">
    <source>
        <dbReference type="Proteomes" id="UP000494206"/>
    </source>
</evidence>
<feature type="compositionally biased region" description="Basic and acidic residues" evidence="7">
    <location>
        <begin position="291"/>
        <end position="307"/>
    </location>
</feature>
<proteinExistence type="inferred from homology"/>
<gene>
    <name evidence="9" type="ORF">CBOVIS_LOCUS4037</name>
</gene>
<dbReference type="GO" id="GO:0016538">
    <property type="term" value="F:cyclin-dependent protein serine/threonine kinase regulator activity"/>
    <property type="evidence" value="ECO:0007669"/>
    <property type="project" value="InterPro"/>
</dbReference>
<feature type="compositionally biased region" description="Basic and acidic residues" evidence="7">
    <location>
        <begin position="319"/>
        <end position="382"/>
    </location>
</feature>
<evidence type="ECO:0000256" key="1">
    <source>
        <dbReference type="ARBA" id="ARBA00008638"/>
    </source>
</evidence>
<keyword evidence="4" id="KW-0804">Transcription</keyword>
<evidence type="ECO:0000256" key="7">
    <source>
        <dbReference type="SAM" id="MobiDB-lite"/>
    </source>
</evidence>
<dbReference type="Gene3D" id="1.10.472.10">
    <property type="entry name" value="Cyclin-like"/>
    <property type="match status" value="2"/>
</dbReference>
<evidence type="ECO:0000256" key="4">
    <source>
        <dbReference type="ARBA" id="ARBA00023163"/>
    </source>
</evidence>
<keyword evidence="3 6" id="KW-0195">Cyclin</keyword>
<feature type="region of interest" description="Disordered" evidence="7">
    <location>
        <begin position="1"/>
        <end position="20"/>
    </location>
</feature>
<dbReference type="Pfam" id="PF21797">
    <property type="entry name" value="CycT2-like_C"/>
    <property type="match status" value="1"/>
</dbReference>
<feature type="domain" description="Cyclin-like" evidence="8">
    <location>
        <begin position="52"/>
        <end position="143"/>
    </location>
</feature>
<keyword evidence="2" id="KW-0805">Transcription regulation</keyword>
<feature type="domain" description="Cyclin-like" evidence="8">
    <location>
        <begin position="173"/>
        <end position="264"/>
    </location>
</feature>
<dbReference type="SUPFAM" id="SSF47954">
    <property type="entry name" value="Cyclin-like"/>
    <property type="match status" value="2"/>
</dbReference>
<dbReference type="AlphaFoldDB" id="A0A8S1EGE0"/>
<comment type="function">
    <text evidence="5">Regulatory subunit of the cyclin-dependent kinase pair (CDK9/cyclin T) complex, also called positive transcription elongation factor B (P-TEFb), which is proposed to facilitate the transition from abortive to production elongation by phosphorylating the CTD (carboxy-terminal domain) of the large subunit of RNA polymerase II (RNAP II).</text>
</comment>
<protein>
    <recommendedName>
        <fullName evidence="8">Cyclin-like domain-containing protein</fullName>
    </recommendedName>
</protein>
<evidence type="ECO:0000259" key="8">
    <source>
        <dbReference type="SMART" id="SM00385"/>
    </source>
</evidence>
<keyword evidence="10" id="KW-1185">Reference proteome</keyword>
<dbReference type="InterPro" id="IPR013763">
    <property type="entry name" value="Cyclin-like_dom"/>
</dbReference>
<sequence>MASISSWGAGTQTDRPAPPKWTFSREEMQLSASQRDGMSAEEELCHRQQAASFIQEMVDALNQNMKDQRGRITQLGMCVANVHMHRFFYFHSFKRFDYKDVAAACIFLSGKSEESPRKLTHVVSVWQEKKMKKPFSSETHRIEACQFIVTLESCILQTIAFDLNVDLPHQHVIKIMESFDKNGYRKKITNCAYYFATDVLCVMDWALRYSCTSIAVAVVHLVAIFADFKMESLFPADPSKKWFSHFDEEMTEEKLIEMENDFMRVYQSCSHLHYASKIAAIAQNQKSISRATDDSSRVNNAYKDRRPQRSPRQQNFTTDYERKNEDNGRWRDDRPRHGISYLHKEEQQVEKSFSYDRELAKEDERRKRENEKISGNIPEKRQKIGPLSANFVSSTTPSDGKEKEWVKSQYKRPDKSFSPLTSKHESSSTLSPPPVPPAMASAVVDMDLEDGELK</sequence>
<dbReference type="GO" id="GO:0006357">
    <property type="term" value="P:regulation of transcription by RNA polymerase II"/>
    <property type="evidence" value="ECO:0007669"/>
    <property type="project" value="InterPro"/>
</dbReference>
<accession>A0A8S1EGE0</accession>